<dbReference type="AlphaFoldDB" id="Q9R4L1"/>
<keyword id="KW-0903">Direct protein sequencing</keyword>
<proteinExistence type="evidence at protein level"/>
<reference key="1">
    <citation type="journal article" date="1995" name="Electrophoresis">
        <authorList>
            <person name="Cordwell S.J."/>
            <person name="Wilkins M.R."/>
            <person name="Cerpa-Poljak A."/>
            <person name="Gooley A.A."/>
            <person name="Duncan M."/>
            <person name="Williams K.L."/>
            <person name="Humphery-Smith I."/>
        </authorList>
    </citation>
    <scope>PROTEIN SEQUENCE</scope>
</reference>
<protein>
    <submittedName>
        <fullName>L-lactate dehydrogenase homolog</fullName>
    </submittedName>
</protein>
<accession>Q9R4L1</accession>
<sequence>MENSTRKVVLVGEGMV</sequence>
<name>Q9R4L1_SPIME</name>
<organism>
    <name type="scientific">Spiroplasma melliferum</name>
    <dbReference type="NCBI Taxonomy" id="2134"/>
    <lineage>
        <taxon>Bacteria</taxon>
        <taxon>Bacillati</taxon>
        <taxon>Mycoplasmatota</taxon>
        <taxon>Mollicutes</taxon>
        <taxon>Entomoplasmatales</taxon>
        <taxon>Spiroplasmataceae</taxon>
        <taxon>Spiroplasma</taxon>
    </lineage>
</organism>